<keyword evidence="2" id="KW-1185">Reference proteome</keyword>
<dbReference type="EMBL" id="VWOJ01000001">
    <property type="protein sequence ID" value="KAA5805265.1"/>
    <property type="molecule type" value="Genomic_DNA"/>
</dbReference>
<proteinExistence type="predicted"/>
<gene>
    <name evidence="1" type="ORF">F1654_04605</name>
</gene>
<sequence length="95" mass="9546">MTNPLTGETLMVIAGARVRLKFTLAALAEIEALLGADGLEALGAKMRTLTARELAGVLAALLRAGGADDPDTLAGQADPRAAAQGVAACFLANLS</sequence>
<dbReference type="RefSeq" id="WP_150022297.1">
    <property type="nucleotide sequence ID" value="NZ_VWOJ01000001.1"/>
</dbReference>
<reference evidence="1 2" key="1">
    <citation type="submission" date="2019-09" db="EMBL/GenBank/DDBJ databases">
        <authorList>
            <person name="Kevbrin V."/>
            <person name="Grouzdev D.S."/>
        </authorList>
    </citation>
    <scope>NUCLEOTIDE SEQUENCE [LARGE SCALE GENOMIC DNA]</scope>
    <source>
        <strain evidence="1 2">G-192</strain>
    </source>
</reference>
<dbReference type="Pfam" id="PF11836">
    <property type="entry name" value="Phage_TAC_11"/>
    <property type="match status" value="1"/>
</dbReference>
<organism evidence="1 2">
    <name type="scientific">Alkalicaulis satelles</name>
    <dbReference type="NCBI Taxonomy" id="2609175"/>
    <lineage>
        <taxon>Bacteria</taxon>
        <taxon>Pseudomonadati</taxon>
        <taxon>Pseudomonadota</taxon>
        <taxon>Alphaproteobacteria</taxon>
        <taxon>Maricaulales</taxon>
        <taxon>Maricaulaceae</taxon>
        <taxon>Alkalicaulis</taxon>
    </lineage>
</organism>
<accession>A0A5M6ZMX4</accession>
<dbReference type="Proteomes" id="UP000325122">
    <property type="component" value="Unassembled WGS sequence"/>
</dbReference>
<protein>
    <submittedName>
        <fullName evidence="1">Gene transfer agent family protein</fullName>
    </submittedName>
</protein>
<comment type="caution">
    <text evidence="1">The sequence shown here is derived from an EMBL/GenBank/DDBJ whole genome shotgun (WGS) entry which is preliminary data.</text>
</comment>
<evidence type="ECO:0000313" key="2">
    <source>
        <dbReference type="Proteomes" id="UP000325122"/>
    </source>
</evidence>
<dbReference type="InterPro" id="IPR021791">
    <property type="entry name" value="Phage_TAC_11"/>
</dbReference>
<evidence type="ECO:0000313" key="1">
    <source>
        <dbReference type="EMBL" id="KAA5805265.1"/>
    </source>
</evidence>
<dbReference type="AlphaFoldDB" id="A0A5M6ZMX4"/>
<name>A0A5M6ZMX4_9PROT</name>